<keyword evidence="4" id="KW-1185">Reference proteome</keyword>
<dbReference type="Pfam" id="PF13843">
    <property type="entry name" value="DDE_Tnp_1_7"/>
    <property type="match status" value="1"/>
</dbReference>
<evidence type="ECO:0000313" key="3">
    <source>
        <dbReference type="EMBL" id="KAL3280843.1"/>
    </source>
</evidence>
<evidence type="ECO:0000259" key="2">
    <source>
        <dbReference type="Pfam" id="PF13843"/>
    </source>
</evidence>
<dbReference type="AlphaFoldDB" id="A0ABD2NQ36"/>
<name>A0ABD2NQ36_9CUCU</name>
<gene>
    <name evidence="3" type="ORF">HHI36_004072</name>
</gene>
<comment type="caution">
    <text evidence="3">The sequence shown here is derived from an EMBL/GenBank/DDBJ whole genome shotgun (WGS) entry which is preliminary data.</text>
</comment>
<reference evidence="3 4" key="1">
    <citation type="journal article" date="2021" name="BMC Biol.">
        <title>Horizontally acquired antibacterial genes associated with adaptive radiation of ladybird beetles.</title>
        <authorList>
            <person name="Li H.S."/>
            <person name="Tang X.F."/>
            <person name="Huang Y.H."/>
            <person name="Xu Z.Y."/>
            <person name="Chen M.L."/>
            <person name="Du X.Y."/>
            <person name="Qiu B.Y."/>
            <person name="Chen P.T."/>
            <person name="Zhang W."/>
            <person name="Slipinski A."/>
            <person name="Escalona H.E."/>
            <person name="Waterhouse R.M."/>
            <person name="Zwick A."/>
            <person name="Pang H."/>
        </authorList>
    </citation>
    <scope>NUCLEOTIDE SEQUENCE [LARGE SCALE GENOMIC DNA]</scope>
    <source>
        <strain evidence="3">SYSU2018</strain>
    </source>
</reference>
<dbReference type="Proteomes" id="UP001516400">
    <property type="component" value="Unassembled WGS sequence"/>
</dbReference>
<dbReference type="InterPro" id="IPR029526">
    <property type="entry name" value="PGBD"/>
</dbReference>
<feature type="domain" description="PiggyBac transposable element-derived protein" evidence="2">
    <location>
        <begin position="88"/>
        <end position="151"/>
    </location>
</feature>
<organism evidence="3 4">
    <name type="scientific">Cryptolaemus montrouzieri</name>
    <dbReference type="NCBI Taxonomy" id="559131"/>
    <lineage>
        <taxon>Eukaryota</taxon>
        <taxon>Metazoa</taxon>
        <taxon>Ecdysozoa</taxon>
        <taxon>Arthropoda</taxon>
        <taxon>Hexapoda</taxon>
        <taxon>Insecta</taxon>
        <taxon>Pterygota</taxon>
        <taxon>Neoptera</taxon>
        <taxon>Endopterygota</taxon>
        <taxon>Coleoptera</taxon>
        <taxon>Polyphaga</taxon>
        <taxon>Cucujiformia</taxon>
        <taxon>Coccinelloidea</taxon>
        <taxon>Coccinellidae</taxon>
        <taxon>Scymninae</taxon>
        <taxon>Scymnini</taxon>
        <taxon>Cryptolaemus</taxon>
    </lineage>
</organism>
<feature type="region of interest" description="Disordered" evidence="1">
    <location>
        <begin position="1"/>
        <end position="58"/>
    </location>
</feature>
<proteinExistence type="predicted"/>
<sequence>MSDIEYEPFDHSGAIPDYESYDDDIPTPERSEMGVTSSLMVSNDEENSSCHEASEAEDDPVTDIQVVWQECTVPGFSRGFLDLRKGDTPYDFYRLFIDDQILSMITTETNRYAGQNIIFGIANKTLFKVSQLYYWQDINDQEVLTFLAYLI</sequence>
<protein>
    <recommendedName>
        <fullName evidence="2">PiggyBac transposable element-derived protein domain-containing protein</fullName>
    </recommendedName>
</protein>
<dbReference type="EMBL" id="JABFTP020000144">
    <property type="protein sequence ID" value="KAL3280843.1"/>
    <property type="molecule type" value="Genomic_DNA"/>
</dbReference>
<evidence type="ECO:0000313" key="4">
    <source>
        <dbReference type="Proteomes" id="UP001516400"/>
    </source>
</evidence>
<evidence type="ECO:0000256" key="1">
    <source>
        <dbReference type="SAM" id="MobiDB-lite"/>
    </source>
</evidence>
<accession>A0ABD2NQ36</accession>